<keyword evidence="2" id="KW-0175">Coiled coil</keyword>
<keyword evidence="3" id="KW-1133">Transmembrane helix</keyword>
<evidence type="ECO:0000256" key="2">
    <source>
        <dbReference type="SAM" id="Coils"/>
    </source>
</evidence>
<evidence type="ECO:0000256" key="3">
    <source>
        <dbReference type="SAM" id="Phobius"/>
    </source>
</evidence>
<dbReference type="SMART" id="SM00342">
    <property type="entry name" value="HTH_ARAC"/>
    <property type="match status" value="1"/>
</dbReference>
<dbReference type="SMART" id="SM00028">
    <property type="entry name" value="TPR"/>
    <property type="match status" value="2"/>
</dbReference>
<reference evidence="5 6" key="1">
    <citation type="submission" date="2016-02" db="EMBL/GenBank/DDBJ databases">
        <authorList>
            <person name="Nicholson A.C."/>
            <person name="Humrighouse B.W."/>
            <person name="Loparev V."/>
            <person name="Emery B."/>
            <person name="Graziano J."/>
            <person name="McQuiston J.R."/>
        </authorList>
    </citation>
    <scope>NUCLEOTIDE SEQUENCE [LARGE SCALE GENOMIC DNA]</scope>
    <source>
        <strain evidence="5 6">E6809</strain>
    </source>
</reference>
<dbReference type="SUPFAM" id="SSF48452">
    <property type="entry name" value="TPR-like"/>
    <property type="match status" value="2"/>
</dbReference>
<dbReference type="AlphaFoldDB" id="A0A494GF79"/>
<feature type="repeat" description="TPR" evidence="1">
    <location>
        <begin position="237"/>
        <end position="270"/>
    </location>
</feature>
<dbReference type="Gene3D" id="1.25.40.10">
    <property type="entry name" value="Tetratricopeptide repeat domain"/>
    <property type="match status" value="2"/>
</dbReference>
<dbReference type="InterPro" id="IPR019734">
    <property type="entry name" value="TPR_rpt"/>
</dbReference>
<protein>
    <submittedName>
        <fullName evidence="5">AraC family transcriptional regulator</fullName>
    </submittedName>
</protein>
<feature type="coiled-coil region" evidence="2">
    <location>
        <begin position="446"/>
        <end position="473"/>
    </location>
</feature>
<dbReference type="EMBL" id="CP014339">
    <property type="protein sequence ID" value="AQX50899.1"/>
    <property type="molecule type" value="Genomic_DNA"/>
</dbReference>
<proteinExistence type="predicted"/>
<evidence type="ECO:0000313" key="5">
    <source>
        <dbReference type="EMBL" id="AQX50899.1"/>
    </source>
</evidence>
<feature type="domain" description="HTH araC/xylS-type" evidence="4">
    <location>
        <begin position="450"/>
        <end position="562"/>
    </location>
</feature>
<dbReference type="PROSITE" id="PS01124">
    <property type="entry name" value="HTH_ARAC_FAMILY_2"/>
    <property type="match status" value="1"/>
</dbReference>
<sequence length="576" mass="67939">MHIKKYISYFLLFIFIFLSGNLEAQSYDDLRKKYENLKENDEKALSTVSLLIAKAKKEKSNEELMHAYEDAVYYSSKNENKIIYADSTIATAKKTLNNDLISRSYLGKGIIYYYNLKRYKYALDEYLKAYEYSKKGNDNYQKNKVIYHLGIVKSYLGYYNDALELFNECISYFEPKTIGNYHPNEIYNNSKGYLNSLHLAIVCYIHLGDFEKANFLTNKGLGFIERLGKNEFSLEKSYLLKCKGVLEFQNNDFNKAIQTFNQAIPILESNHDFAWASVVDFYIGKSYISLHQEDAAVAQFKKVDSIFQKHNFILPELRENYELLINYYRKNNDPKQELYYTKVLLKADGILTRDFTYLSSKIHREYDTQNLVDIQNKLENQNKWGLGMIILLCIIVSVLVYNVWKYYQNEKKIKTKYKKLEDNLQHHIEPEPSSVPYENISSQSKSTMSEEVYKDLQDKLEKFEKEKQFLEKGMTLNKLANIFETNSTYLSQFINETKSMNFSRYLGILRINYITQLMYENEKYLNYTIQSLSDECGIASRQNFSDLFQEINGLRPTEFIKKRKKDIEDMKSSTNE</sequence>
<name>A0A494GF79_9FLAO</name>
<gene>
    <name evidence="5" type="ORF">AYC66_09480</name>
</gene>
<accession>A0A494GF79</accession>
<dbReference type="Gene3D" id="1.10.10.60">
    <property type="entry name" value="Homeodomain-like"/>
    <property type="match status" value="2"/>
</dbReference>
<dbReference type="Proteomes" id="UP000189738">
    <property type="component" value="Chromosome"/>
</dbReference>
<keyword evidence="3" id="KW-0812">Transmembrane</keyword>
<evidence type="ECO:0000259" key="4">
    <source>
        <dbReference type="PROSITE" id="PS01124"/>
    </source>
</evidence>
<dbReference type="InterPro" id="IPR011990">
    <property type="entry name" value="TPR-like_helical_dom_sf"/>
</dbReference>
<organism evidence="5 6">
    <name type="scientific">Elizabethkingia anophelis</name>
    <dbReference type="NCBI Taxonomy" id="1117645"/>
    <lineage>
        <taxon>Bacteria</taxon>
        <taxon>Pseudomonadati</taxon>
        <taxon>Bacteroidota</taxon>
        <taxon>Flavobacteriia</taxon>
        <taxon>Flavobacteriales</taxon>
        <taxon>Weeksellaceae</taxon>
        <taxon>Elizabethkingia</taxon>
    </lineage>
</organism>
<keyword evidence="3" id="KW-0472">Membrane</keyword>
<feature type="transmembrane region" description="Helical" evidence="3">
    <location>
        <begin position="384"/>
        <end position="404"/>
    </location>
</feature>
<dbReference type="PROSITE" id="PS50005">
    <property type="entry name" value="TPR"/>
    <property type="match status" value="1"/>
</dbReference>
<evidence type="ECO:0000313" key="6">
    <source>
        <dbReference type="Proteomes" id="UP000189738"/>
    </source>
</evidence>
<keyword evidence="1" id="KW-0802">TPR repeat</keyword>
<evidence type="ECO:0000256" key="1">
    <source>
        <dbReference type="PROSITE-ProRule" id="PRU00339"/>
    </source>
</evidence>
<dbReference type="GO" id="GO:0043565">
    <property type="term" value="F:sequence-specific DNA binding"/>
    <property type="evidence" value="ECO:0007669"/>
    <property type="project" value="InterPro"/>
</dbReference>
<dbReference type="GO" id="GO:0003700">
    <property type="term" value="F:DNA-binding transcription factor activity"/>
    <property type="evidence" value="ECO:0007669"/>
    <property type="project" value="InterPro"/>
</dbReference>
<dbReference type="InterPro" id="IPR018060">
    <property type="entry name" value="HTH_AraC"/>
</dbReference>